<feature type="compositionally biased region" description="Polar residues" evidence="1">
    <location>
        <begin position="8"/>
        <end position="23"/>
    </location>
</feature>
<reference evidence="2" key="1">
    <citation type="submission" date="2022-05" db="EMBL/GenBank/DDBJ databases">
        <title>Schlegelella sp. nov., isolated from mangrove soil.</title>
        <authorList>
            <person name="Liu Y."/>
            <person name="Ge X."/>
            <person name="Liu W."/>
        </authorList>
    </citation>
    <scope>NUCLEOTIDE SEQUENCE</scope>
    <source>
        <strain evidence="2">S2-27</strain>
    </source>
</reference>
<name>A0ABT0YVY4_9BURK</name>
<protein>
    <submittedName>
        <fullName evidence="2">Uncharacterized protein</fullName>
    </submittedName>
</protein>
<organism evidence="2 3">
    <name type="scientific">Caldimonas mangrovi</name>
    <dbReference type="NCBI Taxonomy" id="2944811"/>
    <lineage>
        <taxon>Bacteria</taxon>
        <taxon>Pseudomonadati</taxon>
        <taxon>Pseudomonadota</taxon>
        <taxon>Betaproteobacteria</taxon>
        <taxon>Burkholderiales</taxon>
        <taxon>Sphaerotilaceae</taxon>
        <taxon>Caldimonas</taxon>
    </lineage>
</organism>
<comment type="caution">
    <text evidence="2">The sequence shown here is derived from an EMBL/GenBank/DDBJ whole genome shotgun (WGS) entry which is preliminary data.</text>
</comment>
<feature type="region of interest" description="Disordered" evidence="1">
    <location>
        <begin position="1"/>
        <end position="41"/>
    </location>
</feature>
<gene>
    <name evidence="2" type="ORF">M8A51_25620</name>
</gene>
<sequence length="69" mass="7472">MKHAKGSPFSSDYQSQADWSPNTKARPPHQGGWGNGPHLKAIDKGRGSIGYLGCFDHVKAAQIKKPSQI</sequence>
<keyword evidence="3" id="KW-1185">Reference proteome</keyword>
<evidence type="ECO:0000313" key="2">
    <source>
        <dbReference type="EMBL" id="MCM5682916.1"/>
    </source>
</evidence>
<dbReference type="Proteomes" id="UP001165541">
    <property type="component" value="Unassembled WGS sequence"/>
</dbReference>
<dbReference type="RefSeq" id="WP_251781459.1">
    <property type="nucleotide sequence ID" value="NZ_JAMKFE010000027.1"/>
</dbReference>
<evidence type="ECO:0000256" key="1">
    <source>
        <dbReference type="SAM" id="MobiDB-lite"/>
    </source>
</evidence>
<evidence type="ECO:0000313" key="3">
    <source>
        <dbReference type="Proteomes" id="UP001165541"/>
    </source>
</evidence>
<dbReference type="EMBL" id="JAMKFE010000027">
    <property type="protein sequence ID" value="MCM5682916.1"/>
    <property type="molecule type" value="Genomic_DNA"/>
</dbReference>
<accession>A0ABT0YVY4</accession>
<proteinExistence type="predicted"/>